<dbReference type="Proteomes" id="UP001205105">
    <property type="component" value="Unassembled WGS sequence"/>
</dbReference>
<evidence type="ECO:0000313" key="3">
    <source>
        <dbReference type="Proteomes" id="UP001205105"/>
    </source>
</evidence>
<feature type="region of interest" description="Disordered" evidence="1">
    <location>
        <begin position="1"/>
        <end position="25"/>
    </location>
</feature>
<sequence length="366" mass="38849">MQCSATSGRAAAAASSGSRAVGSSGRLFTRRPLRRSAAGAVVVHASTTAAEHVRYVNEVAVVPGKPRVEVLLKVLEAQGQAAVSPADRRGLHPLLIPLAQQQGGEGGSGGSGELTCLLRWPEGHKGMELPVVSQARGGTQVRLLARSLDEYLHRALAEAEASGSGSAVAQAAGSDAGELYQPGAVAASGLPSLDAYLTRKAGMFPDVAERLALAHLAKGDQMSALITGEWYMRNSHFPGWGRPYEFNSQLMARVGRAEEARDVARLSLRMPWWSFADGFAAMRDTAEMSGGVASVRQAMEEQEEMSNMPGMKTVIKTEKQQEMEEADWLMNTAAAGEASWDDIRGAVAERYAAAGLREVADFIRAA</sequence>
<dbReference type="EMBL" id="JADXDR010000142">
    <property type="protein sequence ID" value="KAI7837860.1"/>
    <property type="molecule type" value="Genomic_DNA"/>
</dbReference>
<gene>
    <name evidence="2" type="ORF">COHA_008347</name>
</gene>
<dbReference type="PANTHER" id="PTHR35115">
    <property type="entry name" value="CYCLIN DELTA-3"/>
    <property type="match status" value="1"/>
</dbReference>
<evidence type="ECO:0000313" key="2">
    <source>
        <dbReference type="EMBL" id="KAI7837860.1"/>
    </source>
</evidence>
<dbReference type="AlphaFoldDB" id="A0AAD5H2L2"/>
<evidence type="ECO:0000256" key="1">
    <source>
        <dbReference type="SAM" id="MobiDB-lite"/>
    </source>
</evidence>
<dbReference type="InterPro" id="IPR045287">
    <property type="entry name" value="PAB"/>
</dbReference>
<organism evidence="2 3">
    <name type="scientific">Chlorella ohadii</name>
    <dbReference type="NCBI Taxonomy" id="2649997"/>
    <lineage>
        <taxon>Eukaryota</taxon>
        <taxon>Viridiplantae</taxon>
        <taxon>Chlorophyta</taxon>
        <taxon>core chlorophytes</taxon>
        <taxon>Trebouxiophyceae</taxon>
        <taxon>Chlorellales</taxon>
        <taxon>Chlorellaceae</taxon>
        <taxon>Chlorella clade</taxon>
        <taxon>Chlorella</taxon>
    </lineage>
</organism>
<comment type="caution">
    <text evidence="2">The sequence shown here is derived from an EMBL/GenBank/DDBJ whole genome shotgun (WGS) entry which is preliminary data.</text>
</comment>
<keyword evidence="3" id="KW-1185">Reference proteome</keyword>
<name>A0AAD5H2L2_9CHLO</name>
<proteinExistence type="predicted"/>
<dbReference type="PANTHER" id="PTHR35115:SF1">
    <property type="entry name" value="PROTEIN IN CHLOROPLAST ATPASE BIOGENESIS, CHLOROPLASTIC"/>
    <property type="match status" value="1"/>
</dbReference>
<protein>
    <submittedName>
        <fullName evidence="2">Uncharacterized protein</fullName>
    </submittedName>
</protein>
<accession>A0AAD5H2L2</accession>
<reference evidence="2" key="1">
    <citation type="submission" date="2020-11" db="EMBL/GenBank/DDBJ databases">
        <title>Chlorella ohadii genome sequencing and assembly.</title>
        <authorList>
            <person name="Murik O."/>
            <person name="Treves H."/>
            <person name="Kedem I."/>
            <person name="Shotland Y."/>
            <person name="Kaplan A."/>
        </authorList>
    </citation>
    <scope>NUCLEOTIDE SEQUENCE</scope>
    <source>
        <strain evidence="2">1</strain>
    </source>
</reference>